<dbReference type="Gene3D" id="3.40.50.2020">
    <property type="match status" value="1"/>
</dbReference>
<comment type="caution">
    <text evidence="1">The sequence shown here is derived from an EMBL/GenBank/DDBJ whole genome shotgun (WGS) entry which is preliminary data.</text>
</comment>
<accession>A0A0F9JKX6</accession>
<sequence>MTTVNQSKIILNFNGSDREYFDYLTSQIQFIIENCIGEMNREYNIFALRWLYDELHFEIENLLKELTKRKSEKLFRFHIFLFSLRELVGKITKNLIENFNFEENSIKEITTNIAHRLKKIKKHIPELKKRQLLLSKLHRYISKEILRERELNLIQDISDEVISSEVNIDKYKEAYLFYRAHESFLIAGRPHKFNFYIENSLCDWEKCQKWKTIWTRKFSDKIREILRDLKLDKKKTKLAFCLKTMGPVGLVLLLADIVSETEMDASIIMKRWENTKNRIIGYKPNKRDNYIMVYDLNFTSSSILELKKTLEKNNCNLRAALVLWDYETKAKEDLKSLGIDLYTIFSISDIEKSTILDREKIKDNLEDLYSLAPLFYDDVILSENIKEVEDVDKYDKCGECHKPLEVRFIRSLKGNSIMKVRYCIKCISVYAGPNDILQIKKISELEIV</sequence>
<organism evidence="1">
    <name type="scientific">marine sediment metagenome</name>
    <dbReference type="NCBI Taxonomy" id="412755"/>
    <lineage>
        <taxon>unclassified sequences</taxon>
        <taxon>metagenomes</taxon>
        <taxon>ecological metagenomes</taxon>
    </lineage>
</organism>
<gene>
    <name evidence="1" type="ORF">LCGC14_1440070</name>
</gene>
<proteinExistence type="predicted"/>
<dbReference type="InterPro" id="IPR029057">
    <property type="entry name" value="PRTase-like"/>
</dbReference>
<reference evidence="1" key="1">
    <citation type="journal article" date="2015" name="Nature">
        <title>Complex archaea that bridge the gap between prokaryotes and eukaryotes.</title>
        <authorList>
            <person name="Spang A."/>
            <person name="Saw J.H."/>
            <person name="Jorgensen S.L."/>
            <person name="Zaremba-Niedzwiedzka K."/>
            <person name="Martijn J."/>
            <person name="Lind A.E."/>
            <person name="van Eijk R."/>
            <person name="Schleper C."/>
            <person name="Guy L."/>
            <person name="Ettema T.J."/>
        </authorList>
    </citation>
    <scope>NUCLEOTIDE SEQUENCE</scope>
</reference>
<dbReference type="AlphaFoldDB" id="A0A0F9JKX6"/>
<name>A0A0F9JKX6_9ZZZZ</name>
<protein>
    <submittedName>
        <fullName evidence="1">Uncharacterized protein</fullName>
    </submittedName>
</protein>
<dbReference type="EMBL" id="LAZR01009806">
    <property type="protein sequence ID" value="KKM70504.1"/>
    <property type="molecule type" value="Genomic_DNA"/>
</dbReference>
<evidence type="ECO:0000313" key="1">
    <source>
        <dbReference type="EMBL" id="KKM70504.1"/>
    </source>
</evidence>